<name>A0A9K3KZG5_9STRA</name>
<proteinExistence type="predicted"/>
<dbReference type="Proteomes" id="UP000693970">
    <property type="component" value="Unassembled WGS sequence"/>
</dbReference>
<protein>
    <submittedName>
        <fullName evidence="2">Uncharacterized protein</fullName>
    </submittedName>
</protein>
<evidence type="ECO:0000256" key="1">
    <source>
        <dbReference type="SAM" id="MobiDB-lite"/>
    </source>
</evidence>
<keyword evidence="3" id="KW-1185">Reference proteome</keyword>
<dbReference type="EMBL" id="JAGRRH010000017">
    <property type="protein sequence ID" value="KAG7352006.1"/>
    <property type="molecule type" value="Genomic_DNA"/>
</dbReference>
<dbReference type="AlphaFoldDB" id="A0A9K3KZG5"/>
<organism evidence="2 3">
    <name type="scientific">Nitzschia inconspicua</name>
    <dbReference type="NCBI Taxonomy" id="303405"/>
    <lineage>
        <taxon>Eukaryota</taxon>
        <taxon>Sar</taxon>
        <taxon>Stramenopiles</taxon>
        <taxon>Ochrophyta</taxon>
        <taxon>Bacillariophyta</taxon>
        <taxon>Bacillariophyceae</taxon>
        <taxon>Bacillariophycidae</taxon>
        <taxon>Bacillariales</taxon>
        <taxon>Bacillariaceae</taxon>
        <taxon>Nitzschia</taxon>
    </lineage>
</organism>
<reference evidence="2" key="2">
    <citation type="submission" date="2021-04" db="EMBL/GenBank/DDBJ databases">
        <authorList>
            <person name="Podell S."/>
        </authorList>
    </citation>
    <scope>NUCLEOTIDE SEQUENCE</scope>
    <source>
        <strain evidence="2">Hildebrandi</strain>
    </source>
</reference>
<evidence type="ECO:0000313" key="3">
    <source>
        <dbReference type="Proteomes" id="UP000693970"/>
    </source>
</evidence>
<feature type="compositionally biased region" description="Basic and acidic residues" evidence="1">
    <location>
        <begin position="26"/>
        <end position="39"/>
    </location>
</feature>
<evidence type="ECO:0000313" key="2">
    <source>
        <dbReference type="EMBL" id="KAG7352006.1"/>
    </source>
</evidence>
<comment type="caution">
    <text evidence="2">The sequence shown here is derived from an EMBL/GenBank/DDBJ whole genome shotgun (WGS) entry which is preliminary data.</text>
</comment>
<reference evidence="2" key="1">
    <citation type="journal article" date="2021" name="Sci. Rep.">
        <title>Diploid genomic architecture of Nitzschia inconspicua, an elite biomass production diatom.</title>
        <authorList>
            <person name="Oliver A."/>
            <person name="Podell S."/>
            <person name="Pinowska A."/>
            <person name="Traller J.C."/>
            <person name="Smith S.R."/>
            <person name="McClure R."/>
            <person name="Beliaev A."/>
            <person name="Bohutskyi P."/>
            <person name="Hill E.A."/>
            <person name="Rabines A."/>
            <person name="Zheng H."/>
            <person name="Allen L.Z."/>
            <person name="Kuo A."/>
            <person name="Grigoriev I.V."/>
            <person name="Allen A.E."/>
            <person name="Hazlebeck D."/>
            <person name="Allen E.E."/>
        </authorList>
    </citation>
    <scope>NUCLEOTIDE SEQUENCE</scope>
    <source>
        <strain evidence="2">Hildebrandi</strain>
    </source>
</reference>
<sequence length="80" mass="7969">MSSSSARTNMKSRAYAKEDLATANKRAIEKNLKQGKDRLGNTGSGFDPGGNVHFSGAATTGFFVGTGFGGCSGGGCGGGC</sequence>
<accession>A0A9K3KZG5</accession>
<feature type="region of interest" description="Disordered" evidence="1">
    <location>
        <begin position="26"/>
        <end position="48"/>
    </location>
</feature>
<gene>
    <name evidence="2" type="ORF">IV203_008054</name>
</gene>